<dbReference type="CDD" id="cd04301">
    <property type="entry name" value="NAT_SF"/>
    <property type="match status" value="1"/>
</dbReference>
<evidence type="ECO:0000259" key="1">
    <source>
        <dbReference type="PROSITE" id="PS51729"/>
    </source>
</evidence>
<dbReference type="PROSITE" id="PS51729">
    <property type="entry name" value="GNAT_YJDJ"/>
    <property type="match status" value="1"/>
</dbReference>
<dbReference type="Gene3D" id="3.40.630.30">
    <property type="match status" value="1"/>
</dbReference>
<dbReference type="PANTHER" id="PTHR31435:SF10">
    <property type="entry name" value="BSR4717 PROTEIN"/>
    <property type="match status" value="1"/>
</dbReference>
<dbReference type="InterPro" id="IPR031165">
    <property type="entry name" value="GNAT_YJDJ"/>
</dbReference>
<name>A0ABS1SLD6_9MICO</name>
<dbReference type="SUPFAM" id="SSF55729">
    <property type="entry name" value="Acyl-CoA N-acyltransferases (Nat)"/>
    <property type="match status" value="1"/>
</dbReference>
<organism evidence="2 3">
    <name type="scientific">Leucobacter chromiireducens subsp. chromiireducens</name>
    <dbReference type="NCBI Taxonomy" id="660067"/>
    <lineage>
        <taxon>Bacteria</taxon>
        <taxon>Bacillati</taxon>
        <taxon>Actinomycetota</taxon>
        <taxon>Actinomycetes</taxon>
        <taxon>Micrococcales</taxon>
        <taxon>Microbacteriaceae</taxon>
        <taxon>Leucobacter</taxon>
    </lineage>
</organism>
<sequence>MSDQIQVIHEPAKQRFAVTVEGELAGFAEYRSRAGGTRRDFMHTEIDPAFGGRGLGGTLVSAALEQTRAEGLIIIPRCPFVAAWLRRHPDFDATIEWPDAP</sequence>
<dbReference type="Proteomes" id="UP001646141">
    <property type="component" value="Unassembled WGS sequence"/>
</dbReference>
<gene>
    <name evidence="2" type="ORF">D3226_03345</name>
</gene>
<dbReference type="InterPro" id="IPR045057">
    <property type="entry name" value="Gcn5-rel_NAT"/>
</dbReference>
<feature type="domain" description="N-acetyltransferase" evidence="1">
    <location>
        <begin position="8"/>
        <end position="96"/>
    </location>
</feature>
<accession>A0ABS1SLD6</accession>
<reference evidence="2 3" key="1">
    <citation type="submission" date="2018-09" db="EMBL/GenBank/DDBJ databases">
        <title>Comparative genomics of Leucobacter spp.</title>
        <authorList>
            <person name="Reis A.C."/>
            <person name="Kolvenbach B.A."/>
            <person name="Corvini P.F.X."/>
            <person name="Nunes O.C."/>
        </authorList>
    </citation>
    <scope>NUCLEOTIDE SEQUENCE [LARGE SCALE GENOMIC DNA]</scope>
    <source>
        <strain evidence="2 3">L-1</strain>
    </source>
</reference>
<keyword evidence="3" id="KW-1185">Reference proteome</keyword>
<comment type="caution">
    <text evidence="2">The sequence shown here is derived from an EMBL/GenBank/DDBJ whole genome shotgun (WGS) entry which is preliminary data.</text>
</comment>
<dbReference type="EMBL" id="QYAD01000001">
    <property type="protein sequence ID" value="MBL3688992.1"/>
    <property type="molecule type" value="Genomic_DNA"/>
</dbReference>
<dbReference type="Pfam" id="PF14542">
    <property type="entry name" value="Acetyltransf_CG"/>
    <property type="match status" value="1"/>
</dbReference>
<evidence type="ECO:0000313" key="2">
    <source>
        <dbReference type="EMBL" id="MBL3688992.1"/>
    </source>
</evidence>
<dbReference type="PANTHER" id="PTHR31435">
    <property type="entry name" value="PROTEIN NATD1"/>
    <property type="match status" value="1"/>
</dbReference>
<evidence type="ECO:0000313" key="3">
    <source>
        <dbReference type="Proteomes" id="UP001646141"/>
    </source>
</evidence>
<protein>
    <submittedName>
        <fullName evidence="2">N-acetyltransferase</fullName>
    </submittedName>
</protein>
<proteinExistence type="predicted"/>
<dbReference type="InterPro" id="IPR016181">
    <property type="entry name" value="Acyl_CoA_acyltransferase"/>
</dbReference>